<keyword evidence="2" id="KW-1185">Reference proteome</keyword>
<dbReference type="Proteomes" id="UP001162156">
    <property type="component" value="Unassembled WGS sequence"/>
</dbReference>
<dbReference type="AlphaFoldDB" id="A0AAV8ZRT5"/>
<proteinExistence type="predicted"/>
<dbReference type="InterPro" id="IPR016024">
    <property type="entry name" value="ARM-type_fold"/>
</dbReference>
<protein>
    <submittedName>
        <fullName evidence="1">Uncharacterized protein</fullName>
    </submittedName>
</protein>
<name>A0AAV8ZRT5_9CUCU</name>
<dbReference type="SUPFAM" id="SSF48371">
    <property type="entry name" value="ARM repeat"/>
    <property type="match status" value="1"/>
</dbReference>
<sequence length="780" mass="89667">MATENKALYDAVTCVLSCALQADSEIQRLAEERKKALEMVDGELNIPLIYGFWGLIDHRIYPMLKSENEEHVYNAVFFLKHCMNFDEYKTGIPFKTSPEYFEILLTIFQKILGPTKHCHIITNSLPAIGQLMTSCCDQFKEIVKQTSRIPKDSSEDMDEESTNFIDLINLIIGLIKNMVFSMYFDLLLEDLDNLVYCLFIFMCCYDEMEEELFLEDSEKTKIFPIRSNASEILTHIRFRVTRGRRRGPEIFYKSIHNVFHKLMEEVQLVNTNRQLYHARVTESLMFGLGYMNYSPQIDVVFPHRFYLDNWTAHMQQESNSTVNGRLLWLGGIFSHVLSPNTLSIHLKAIIQNLRGESRYLYVPSTEALRNHMRQEECSFAYIHSMQETLITTIYTHLSNVSIMKEVSFILGNISMKESLQEALHLTMIPFLCKILHGDMPEQLQGRKDAPERALELLTTIATYTTQPNSEALIIQGFSGAANLMLDTEQEDDSNLNEAAANFITTLIVKMGSQVNYLRNSKNVPLTEYIPKIILECIDSMKNISGLQVGKLCIVSIVTLPDVMEPHFESILKSVLSAIQVDNSFEKIRGLWLIFIYIFMCRPVNTTNFLSSIPGPDGGSALNFLINMWQPEYVSLITKFERTVLSMALVQVITFSLEATEDKLMEIEVHLSAVNRNPSTMSGLEYLYLLLIFVVLMEHALNEDIAEHCFDLVVEDEDGRNEEDNMILNYSPLNIDIVAFVTQFLKHENVYYLNVCRNYLYHEEIIRLSNMGCTVPQVSME</sequence>
<evidence type="ECO:0000313" key="2">
    <source>
        <dbReference type="Proteomes" id="UP001162156"/>
    </source>
</evidence>
<comment type="caution">
    <text evidence="1">The sequence shown here is derived from an EMBL/GenBank/DDBJ whole genome shotgun (WGS) entry which is preliminary data.</text>
</comment>
<gene>
    <name evidence="1" type="ORF">NQ314_001452</name>
</gene>
<organism evidence="1 2">
    <name type="scientific">Rhamnusium bicolor</name>
    <dbReference type="NCBI Taxonomy" id="1586634"/>
    <lineage>
        <taxon>Eukaryota</taxon>
        <taxon>Metazoa</taxon>
        <taxon>Ecdysozoa</taxon>
        <taxon>Arthropoda</taxon>
        <taxon>Hexapoda</taxon>
        <taxon>Insecta</taxon>
        <taxon>Pterygota</taxon>
        <taxon>Neoptera</taxon>
        <taxon>Endopterygota</taxon>
        <taxon>Coleoptera</taxon>
        <taxon>Polyphaga</taxon>
        <taxon>Cucujiformia</taxon>
        <taxon>Chrysomeloidea</taxon>
        <taxon>Cerambycidae</taxon>
        <taxon>Lepturinae</taxon>
        <taxon>Rhagiini</taxon>
        <taxon>Rhamnusium</taxon>
    </lineage>
</organism>
<dbReference type="EMBL" id="JANEYF010000419">
    <property type="protein sequence ID" value="KAJ8970023.1"/>
    <property type="molecule type" value="Genomic_DNA"/>
</dbReference>
<accession>A0AAV8ZRT5</accession>
<reference evidence="1" key="1">
    <citation type="journal article" date="2023" name="Insect Mol. Biol.">
        <title>Genome sequencing provides insights into the evolution of gene families encoding plant cell wall-degrading enzymes in longhorned beetles.</title>
        <authorList>
            <person name="Shin N.R."/>
            <person name="Okamura Y."/>
            <person name="Kirsch R."/>
            <person name="Pauchet Y."/>
        </authorList>
    </citation>
    <scope>NUCLEOTIDE SEQUENCE</scope>
    <source>
        <strain evidence="1">RBIC_L_NR</strain>
    </source>
</reference>
<evidence type="ECO:0000313" key="1">
    <source>
        <dbReference type="EMBL" id="KAJ8970023.1"/>
    </source>
</evidence>